<dbReference type="Proteomes" id="UP000683360">
    <property type="component" value="Unassembled WGS sequence"/>
</dbReference>
<dbReference type="AlphaFoldDB" id="A0A8S3RTX7"/>
<organism evidence="1 2">
    <name type="scientific">Mytilus edulis</name>
    <name type="common">Blue mussel</name>
    <dbReference type="NCBI Taxonomy" id="6550"/>
    <lineage>
        <taxon>Eukaryota</taxon>
        <taxon>Metazoa</taxon>
        <taxon>Spiralia</taxon>
        <taxon>Lophotrochozoa</taxon>
        <taxon>Mollusca</taxon>
        <taxon>Bivalvia</taxon>
        <taxon>Autobranchia</taxon>
        <taxon>Pteriomorphia</taxon>
        <taxon>Mytilida</taxon>
        <taxon>Mytiloidea</taxon>
        <taxon>Mytilidae</taxon>
        <taxon>Mytilinae</taxon>
        <taxon>Mytilus</taxon>
    </lineage>
</organism>
<comment type="caution">
    <text evidence="1">The sequence shown here is derived from an EMBL/GenBank/DDBJ whole genome shotgun (WGS) entry which is preliminary data.</text>
</comment>
<name>A0A8S3RTX7_MYTED</name>
<sequence>MINFRTFGEASYNTKRVSSELQFDYTDGIKTKGTLKTPFTNDIEIIIDHKGSVSNFKSQADISYSGSKQHEAVITFGGSGKLQKFQLSGDATYNGKKFTTSAKTDFTSGIKLEARMSTPFTDDMEIFLDHQGTSSELRSQASATYSGSKQHEIISTLKRTGTLKQFHVSGEVRYNDKISALTVNMDTTSKVSANVVLQSPISKDIQIEVSFDGKIENLKTKAGIQYGEEKHELYQISI</sequence>
<dbReference type="EMBL" id="CAJPWZ010001265">
    <property type="protein sequence ID" value="CAG2211618.1"/>
    <property type="molecule type" value="Genomic_DNA"/>
</dbReference>
<evidence type="ECO:0000313" key="1">
    <source>
        <dbReference type="EMBL" id="CAG2211618.1"/>
    </source>
</evidence>
<accession>A0A8S3RTX7</accession>
<protein>
    <submittedName>
        <fullName evidence="1">Uncharacterized protein</fullName>
    </submittedName>
</protein>
<reference evidence="1" key="1">
    <citation type="submission" date="2021-03" db="EMBL/GenBank/DDBJ databases">
        <authorList>
            <person name="Bekaert M."/>
        </authorList>
    </citation>
    <scope>NUCLEOTIDE SEQUENCE</scope>
</reference>
<keyword evidence="2" id="KW-1185">Reference proteome</keyword>
<proteinExistence type="predicted"/>
<evidence type="ECO:0000313" key="2">
    <source>
        <dbReference type="Proteomes" id="UP000683360"/>
    </source>
</evidence>
<gene>
    <name evidence="1" type="ORF">MEDL_25639</name>
</gene>